<gene>
    <name evidence="3" type="ORF">SAMN05216260_102328</name>
</gene>
<feature type="compositionally biased region" description="Basic and acidic residues" evidence="1">
    <location>
        <begin position="1"/>
        <end position="19"/>
    </location>
</feature>
<name>A0A1G7DV71_9ACTN</name>
<dbReference type="Proteomes" id="UP000198614">
    <property type="component" value="Unassembled WGS sequence"/>
</dbReference>
<dbReference type="EMBL" id="FNAX01000002">
    <property type="protein sequence ID" value="SDE54885.1"/>
    <property type="molecule type" value="Genomic_DNA"/>
</dbReference>
<evidence type="ECO:0000313" key="4">
    <source>
        <dbReference type="Proteomes" id="UP000198614"/>
    </source>
</evidence>
<keyword evidence="2" id="KW-0812">Transmembrane</keyword>
<feature type="transmembrane region" description="Helical" evidence="2">
    <location>
        <begin position="102"/>
        <end position="120"/>
    </location>
</feature>
<accession>A0A1G7DV71</accession>
<proteinExistence type="predicted"/>
<reference evidence="3 4" key="1">
    <citation type="submission" date="2016-10" db="EMBL/GenBank/DDBJ databases">
        <authorList>
            <person name="de Groot N.N."/>
        </authorList>
    </citation>
    <scope>NUCLEOTIDE SEQUENCE [LARGE SCALE GENOMIC DNA]</scope>
    <source>
        <strain evidence="3 4">CGMCC 4.1859</strain>
    </source>
</reference>
<evidence type="ECO:0000313" key="3">
    <source>
        <dbReference type="EMBL" id="SDE54885.1"/>
    </source>
</evidence>
<dbReference type="AlphaFoldDB" id="A0A1G7DV71"/>
<protein>
    <recommendedName>
        <fullName evidence="5">Cytochrome C oxidase subunit I</fullName>
    </recommendedName>
</protein>
<evidence type="ECO:0000256" key="1">
    <source>
        <dbReference type="SAM" id="MobiDB-lite"/>
    </source>
</evidence>
<keyword evidence="2" id="KW-0472">Membrane</keyword>
<organism evidence="3 4">
    <name type="scientific">Streptomyces griseoaurantiacus</name>
    <dbReference type="NCBI Taxonomy" id="68213"/>
    <lineage>
        <taxon>Bacteria</taxon>
        <taxon>Bacillati</taxon>
        <taxon>Actinomycetota</taxon>
        <taxon>Actinomycetes</taxon>
        <taxon>Kitasatosporales</taxon>
        <taxon>Streptomycetaceae</taxon>
        <taxon>Streptomyces</taxon>
        <taxon>Streptomyces aurantiacus group</taxon>
    </lineage>
</organism>
<evidence type="ECO:0000256" key="2">
    <source>
        <dbReference type="SAM" id="Phobius"/>
    </source>
</evidence>
<sequence>MSERNTEGDTRPGPTREDGPGLVNQVEGYLLWQARVAEAEDRARAFVAALDWLTATQRTEVEKRYTADCLARARGDLERIARRITGLRQEYEERYRLLRARCLAASVACTALALVAAVLLRCLT</sequence>
<keyword evidence="2" id="KW-1133">Transmembrane helix</keyword>
<evidence type="ECO:0008006" key="5">
    <source>
        <dbReference type="Google" id="ProtNLM"/>
    </source>
</evidence>
<feature type="region of interest" description="Disordered" evidence="1">
    <location>
        <begin position="1"/>
        <end position="22"/>
    </location>
</feature>